<dbReference type="PANTHER" id="PTHR47971:SF15">
    <property type="entry name" value="KINESIN-LIKE PROTEIN KIN-13B"/>
    <property type="match status" value="1"/>
</dbReference>
<evidence type="ECO:0000256" key="2">
    <source>
        <dbReference type="PROSITE-ProRule" id="PRU00283"/>
    </source>
</evidence>
<dbReference type="Proteomes" id="UP000036987">
    <property type="component" value="Unassembled WGS sequence"/>
</dbReference>
<evidence type="ECO:0000256" key="1">
    <source>
        <dbReference type="ARBA" id="ARBA00023175"/>
    </source>
</evidence>
<comment type="similarity">
    <text evidence="2">Belongs to the TRAFAC class myosin-kinesin ATPase superfamily. Kinesin family.</text>
</comment>
<dbReference type="AlphaFoldDB" id="A0A0K9NTV9"/>
<evidence type="ECO:0000313" key="6">
    <source>
        <dbReference type="Proteomes" id="UP000036987"/>
    </source>
</evidence>
<evidence type="ECO:0000313" key="5">
    <source>
        <dbReference type="EMBL" id="KMZ60068.1"/>
    </source>
</evidence>
<accession>A0A0K9NTV9</accession>
<feature type="compositionally biased region" description="Low complexity" evidence="3">
    <location>
        <begin position="14"/>
        <end position="26"/>
    </location>
</feature>
<name>A0A0K9NTV9_ZOSMR</name>
<dbReference type="InterPro" id="IPR027640">
    <property type="entry name" value="Kinesin-like_fam"/>
</dbReference>
<keyword evidence="1" id="KW-0505">Motor protein</keyword>
<keyword evidence="6" id="KW-1185">Reference proteome</keyword>
<dbReference type="InterPro" id="IPR001752">
    <property type="entry name" value="Kinesin_motor_dom"/>
</dbReference>
<dbReference type="GO" id="GO:0003777">
    <property type="term" value="F:microtubule motor activity"/>
    <property type="evidence" value="ECO:0007669"/>
    <property type="project" value="InterPro"/>
</dbReference>
<feature type="compositionally biased region" description="Polar residues" evidence="3">
    <location>
        <begin position="27"/>
        <end position="42"/>
    </location>
</feature>
<proteinExistence type="inferred from homology"/>
<organism evidence="5 6">
    <name type="scientific">Zostera marina</name>
    <name type="common">Eelgrass</name>
    <dbReference type="NCBI Taxonomy" id="29655"/>
    <lineage>
        <taxon>Eukaryota</taxon>
        <taxon>Viridiplantae</taxon>
        <taxon>Streptophyta</taxon>
        <taxon>Embryophyta</taxon>
        <taxon>Tracheophyta</taxon>
        <taxon>Spermatophyta</taxon>
        <taxon>Magnoliopsida</taxon>
        <taxon>Liliopsida</taxon>
        <taxon>Zosteraceae</taxon>
        <taxon>Zostera</taxon>
    </lineage>
</organism>
<dbReference type="GO" id="GO:0005524">
    <property type="term" value="F:ATP binding"/>
    <property type="evidence" value="ECO:0007669"/>
    <property type="project" value="InterPro"/>
</dbReference>
<reference evidence="6" key="1">
    <citation type="journal article" date="2016" name="Nature">
        <title>The genome of the seagrass Zostera marina reveals angiosperm adaptation to the sea.</title>
        <authorList>
            <person name="Olsen J.L."/>
            <person name="Rouze P."/>
            <person name="Verhelst B."/>
            <person name="Lin Y.-C."/>
            <person name="Bayer T."/>
            <person name="Collen J."/>
            <person name="Dattolo E."/>
            <person name="De Paoli E."/>
            <person name="Dittami S."/>
            <person name="Maumus F."/>
            <person name="Michel G."/>
            <person name="Kersting A."/>
            <person name="Lauritano C."/>
            <person name="Lohaus R."/>
            <person name="Toepel M."/>
            <person name="Tonon T."/>
            <person name="Vanneste K."/>
            <person name="Amirebrahimi M."/>
            <person name="Brakel J."/>
            <person name="Bostroem C."/>
            <person name="Chovatia M."/>
            <person name="Grimwood J."/>
            <person name="Jenkins J.W."/>
            <person name="Jueterbock A."/>
            <person name="Mraz A."/>
            <person name="Stam W.T."/>
            <person name="Tice H."/>
            <person name="Bornberg-Bauer E."/>
            <person name="Green P.J."/>
            <person name="Pearson G.A."/>
            <person name="Procaccini G."/>
            <person name="Duarte C.M."/>
            <person name="Schmutz J."/>
            <person name="Reusch T.B.H."/>
            <person name="Van de Peer Y."/>
        </authorList>
    </citation>
    <scope>NUCLEOTIDE SEQUENCE [LARGE SCALE GENOMIC DNA]</scope>
    <source>
        <strain evidence="6">cv. Finnish</strain>
    </source>
</reference>
<feature type="domain" description="Kinesin motor" evidence="4">
    <location>
        <begin position="161"/>
        <end position="210"/>
    </location>
</feature>
<dbReference type="GO" id="GO:0008017">
    <property type="term" value="F:microtubule binding"/>
    <property type="evidence" value="ECO:0007669"/>
    <property type="project" value="InterPro"/>
</dbReference>
<comment type="caution">
    <text evidence="5">The sequence shown here is derived from an EMBL/GenBank/DDBJ whole genome shotgun (WGS) entry which is preliminary data.</text>
</comment>
<evidence type="ECO:0000259" key="4">
    <source>
        <dbReference type="PROSITE" id="PS50067"/>
    </source>
</evidence>
<dbReference type="GO" id="GO:0007018">
    <property type="term" value="P:microtubule-based movement"/>
    <property type="evidence" value="ECO:0007669"/>
    <property type="project" value="InterPro"/>
</dbReference>
<dbReference type="PROSITE" id="PS50067">
    <property type="entry name" value="KINESIN_MOTOR_2"/>
    <property type="match status" value="1"/>
</dbReference>
<comment type="caution">
    <text evidence="2">Lacks conserved residue(s) required for the propagation of feature annotation.</text>
</comment>
<feature type="region of interest" description="Disordered" evidence="3">
    <location>
        <begin position="1"/>
        <end position="42"/>
    </location>
</feature>
<sequence length="210" mass="23876">MNATAVGGRRSGVQQQKQKQQNIQRQYSDNNVFESSSVSSTDNTGTYNKWLKSYSSNTPFPSQQVEYSRMLRSMQREINGEFLDIQANKEHDLTPEILDIHSLDTELLSNVPGFYNKSESFGDSDPTISGSKLADQSHLFQENNLTKSFPTDKEKSSSVAKIKVVVRKRPLNKKEISKKEKDIIAIESRSKNLTVYETKLKVTTDFRNNV</sequence>
<gene>
    <name evidence="5" type="ORF">ZOSMA_60G00040</name>
</gene>
<evidence type="ECO:0000256" key="3">
    <source>
        <dbReference type="SAM" id="MobiDB-lite"/>
    </source>
</evidence>
<protein>
    <recommendedName>
        <fullName evidence="4">Kinesin motor domain-containing protein</fullName>
    </recommendedName>
</protein>
<dbReference type="PANTHER" id="PTHR47971">
    <property type="entry name" value="KINESIN-RELATED PROTEIN 6"/>
    <property type="match status" value="1"/>
</dbReference>
<dbReference type="EMBL" id="LFYR01001640">
    <property type="protein sequence ID" value="KMZ60068.1"/>
    <property type="molecule type" value="Genomic_DNA"/>
</dbReference>
<dbReference type="STRING" id="29655.A0A0K9NTV9"/>